<dbReference type="EMBL" id="PVNH01000014">
    <property type="protein sequence ID" value="PRX43674.1"/>
    <property type="molecule type" value="Genomic_DNA"/>
</dbReference>
<feature type="compositionally biased region" description="Basic and acidic residues" evidence="1">
    <location>
        <begin position="1"/>
        <end position="25"/>
    </location>
</feature>
<evidence type="ECO:0000313" key="3">
    <source>
        <dbReference type="Proteomes" id="UP000238362"/>
    </source>
</evidence>
<dbReference type="AlphaFoldDB" id="A0A2T0LLB0"/>
<gene>
    <name evidence="2" type="ORF">B0I33_114135</name>
</gene>
<protein>
    <submittedName>
        <fullName evidence="2">Uncharacterized protein</fullName>
    </submittedName>
</protein>
<feature type="region of interest" description="Disordered" evidence="1">
    <location>
        <begin position="1"/>
        <end position="78"/>
    </location>
</feature>
<proteinExistence type="predicted"/>
<comment type="caution">
    <text evidence="2">The sequence shown here is derived from an EMBL/GenBank/DDBJ whole genome shotgun (WGS) entry which is preliminary data.</text>
</comment>
<reference evidence="2 3" key="1">
    <citation type="submission" date="2018-03" db="EMBL/GenBank/DDBJ databases">
        <title>Genomic Encyclopedia of Type Strains, Phase III (KMG-III): the genomes of soil and plant-associated and newly described type strains.</title>
        <authorList>
            <person name="Whitman W."/>
        </authorList>
    </citation>
    <scope>NUCLEOTIDE SEQUENCE [LARGE SCALE GENOMIC DNA]</scope>
    <source>
        <strain evidence="2 3">CGMCC 4.7125</strain>
    </source>
</reference>
<sequence length="78" mass="8741">MSEENRPRPRDQQEYVDEVAEREQGRAAPVENDAGVLDEPEAQPGRSAVSRRTKEARATPKTDEEVGSTEHAGTRRPR</sequence>
<evidence type="ECO:0000256" key="1">
    <source>
        <dbReference type="SAM" id="MobiDB-lite"/>
    </source>
</evidence>
<feature type="compositionally biased region" description="Basic and acidic residues" evidence="1">
    <location>
        <begin position="52"/>
        <end position="64"/>
    </location>
</feature>
<name>A0A2T0LLB0_9PSEU</name>
<dbReference type="Proteomes" id="UP000238362">
    <property type="component" value="Unassembled WGS sequence"/>
</dbReference>
<dbReference type="RefSeq" id="WP_106182268.1">
    <property type="nucleotide sequence ID" value="NZ_PVNH01000014.1"/>
</dbReference>
<organism evidence="2 3">
    <name type="scientific">Prauserella shujinwangii</name>
    <dbReference type="NCBI Taxonomy" id="1453103"/>
    <lineage>
        <taxon>Bacteria</taxon>
        <taxon>Bacillati</taxon>
        <taxon>Actinomycetota</taxon>
        <taxon>Actinomycetes</taxon>
        <taxon>Pseudonocardiales</taxon>
        <taxon>Pseudonocardiaceae</taxon>
        <taxon>Prauserella</taxon>
    </lineage>
</organism>
<keyword evidence="3" id="KW-1185">Reference proteome</keyword>
<evidence type="ECO:0000313" key="2">
    <source>
        <dbReference type="EMBL" id="PRX43674.1"/>
    </source>
</evidence>
<accession>A0A2T0LLB0</accession>